<keyword evidence="3" id="KW-1185">Reference proteome</keyword>
<evidence type="ECO:0000313" key="1">
    <source>
        <dbReference type="EMBL" id="EDS42092.1"/>
    </source>
</evidence>
<dbReference type="InterPro" id="IPR006912">
    <property type="entry name" value="Harbinger_derived_prot"/>
</dbReference>
<organism>
    <name type="scientific">Culex quinquefasciatus</name>
    <name type="common">Southern house mosquito</name>
    <name type="synonym">Culex pungens</name>
    <dbReference type="NCBI Taxonomy" id="7176"/>
    <lineage>
        <taxon>Eukaryota</taxon>
        <taxon>Metazoa</taxon>
        <taxon>Ecdysozoa</taxon>
        <taxon>Arthropoda</taxon>
        <taxon>Hexapoda</taxon>
        <taxon>Insecta</taxon>
        <taxon>Pterygota</taxon>
        <taxon>Neoptera</taxon>
        <taxon>Endopterygota</taxon>
        <taxon>Diptera</taxon>
        <taxon>Nematocera</taxon>
        <taxon>Culicoidea</taxon>
        <taxon>Culicidae</taxon>
        <taxon>Culicinae</taxon>
        <taxon>Culicini</taxon>
        <taxon>Culex</taxon>
        <taxon>Culex</taxon>
    </lineage>
</organism>
<name>B0X7T0_CULQU</name>
<dbReference type="HOGENOM" id="CLU_012390_1_0_1"/>
<dbReference type="PANTHER" id="PTHR47150">
    <property type="entry name" value="OS12G0169200 PROTEIN"/>
    <property type="match status" value="1"/>
</dbReference>
<dbReference type="Pfam" id="PF04827">
    <property type="entry name" value="Plant_tran"/>
    <property type="match status" value="1"/>
</dbReference>
<protein>
    <recommendedName>
        <fullName evidence="4">DDE Tnp4 domain-containing protein</fullName>
    </recommendedName>
</protein>
<proteinExistence type="predicted"/>
<accession>B0X7T0</accession>
<dbReference type="Proteomes" id="UP000002320">
    <property type="component" value="Unassembled WGS sequence"/>
</dbReference>
<dbReference type="VEuPathDB" id="VectorBase:CPIJ014811"/>
<dbReference type="eggNOG" id="KOG4585">
    <property type="taxonomic scope" value="Eukaryota"/>
</dbReference>
<evidence type="ECO:0008006" key="4">
    <source>
        <dbReference type="Google" id="ProtNLM"/>
    </source>
</evidence>
<dbReference type="EMBL" id="DS232461">
    <property type="protein sequence ID" value="EDS42092.1"/>
    <property type="molecule type" value="Genomic_DNA"/>
</dbReference>
<dbReference type="AlphaFoldDB" id="B0X7T0"/>
<dbReference type="OMA" id="MEDYFVE"/>
<evidence type="ECO:0000313" key="2">
    <source>
        <dbReference type="EnsemblMetazoa" id="CPIJ014811-PA"/>
    </source>
</evidence>
<evidence type="ECO:0000313" key="3">
    <source>
        <dbReference type="Proteomes" id="UP000002320"/>
    </source>
</evidence>
<dbReference type="KEGG" id="cqu:CpipJ_CPIJ014811"/>
<dbReference type="InParanoid" id="B0X7T0"/>
<sequence length="425" mass="48405">MEYIDSDSSSEDELTIMGQILVQAQIALISTEESSVQRGARKGKRPNIDRGARNAARQLEMDYFAENATYRTEFRRRFRMSRAMFIRVAQAVEAANPYFVQRPDATGKMGLTCLQKCTAANRQLAYGTAADATDEYVRLSESTARNCLLEYCRTVVAVFEEEYLRTPNAEDVARLLEEGRKRGFPGMLGSLDCCHWQWKNCPTAWAGQYKGKEKKPSIILEAVASQDLWIWHAFFGMPGSNNDINVLERSPLFTDLYSGKTPPIEYTVNNRVYTYGYYLADGIYPHLSTLVQTISAPVGQKRKNFAEKQEAARKDVERAFGVLGSRFAIVKNPARYWLKEDLAVIMRACIILHNMVVEDQRNDSSEEDPFLNGQEYAALNEDPAPDGSFDYFLSRYAQVHDTSLHQQLKEDLIEHLWQVKGEKDD</sequence>
<reference evidence="2" key="2">
    <citation type="submission" date="2020-05" db="UniProtKB">
        <authorList>
            <consortium name="EnsemblMetazoa"/>
        </authorList>
    </citation>
    <scope>IDENTIFICATION</scope>
    <source>
        <strain evidence="2">JHB</strain>
    </source>
</reference>
<dbReference type="EnsemblMetazoa" id="CPIJ014811-RA">
    <property type="protein sequence ID" value="CPIJ014811-PA"/>
    <property type="gene ID" value="CPIJ014811"/>
</dbReference>
<reference evidence="1" key="1">
    <citation type="submission" date="2007-03" db="EMBL/GenBank/DDBJ databases">
        <title>Annotation of Culex pipiens quinquefasciatus.</title>
        <authorList>
            <consortium name="The Broad Institute Genome Sequencing Platform"/>
            <person name="Atkinson P.W."/>
            <person name="Hemingway J."/>
            <person name="Christensen B.M."/>
            <person name="Higgs S."/>
            <person name="Kodira C."/>
            <person name="Hannick L."/>
            <person name="Megy K."/>
            <person name="O'Leary S."/>
            <person name="Pearson M."/>
            <person name="Haas B.J."/>
            <person name="Mauceli E."/>
            <person name="Wortman J.R."/>
            <person name="Lee N.H."/>
            <person name="Guigo R."/>
            <person name="Stanke M."/>
            <person name="Alvarado L."/>
            <person name="Amedeo P."/>
            <person name="Antoine C.H."/>
            <person name="Arensburger P."/>
            <person name="Bidwell S.L."/>
            <person name="Crawford M."/>
            <person name="Camaro F."/>
            <person name="Devon K."/>
            <person name="Engels R."/>
            <person name="Hammond M."/>
            <person name="Howarth C."/>
            <person name="Koehrsen M."/>
            <person name="Lawson D."/>
            <person name="Montgomery P."/>
            <person name="Nene V."/>
            <person name="Nusbaum C."/>
            <person name="Puiu D."/>
            <person name="Romero-Severson J."/>
            <person name="Severson D.W."/>
            <person name="Shumway M."/>
            <person name="Sisk P."/>
            <person name="Stolte C."/>
            <person name="Zeng Q."/>
            <person name="Eisenstadt E."/>
            <person name="Fraser-Liggett C."/>
            <person name="Strausberg R."/>
            <person name="Galagan J."/>
            <person name="Birren B."/>
            <person name="Collins F.H."/>
        </authorList>
    </citation>
    <scope>NUCLEOTIDE SEQUENCE [LARGE SCALE GENOMIC DNA]</scope>
    <source>
        <strain evidence="1">JHB</strain>
    </source>
</reference>
<dbReference type="STRING" id="7176.B0X7T0"/>
<gene>
    <name evidence="2" type="primary">6048857</name>
    <name evidence="1" type="ORF">CpipJ_CPIJ014811</name>
</gene>
<dbReference type="PANTHER" id="PTHR47150:SF5">
    <property type="entry name" value="OS07G0546750 PROTEIN"/>
    <property type="match status" value="1"/>
</dbReference>